<evidence type="ECO:0000259" key="19">
    <source>
        <dbReference type="PROSITE" id="PS51195"/>
    </source>
</evidence>
<dbReference type="CDD" id="cd17951">
    <property type="entry name" value="DEADc_DDX41"/>
    <property type="match status" value="1"/>
</dbReference>
<name>A0A915Q1M2_9BILA</name>
<feature type="short sequence motif" description="Q motif" evidence="13">
    <location>
        <begin position="346"/>
        <end position="374"/>
    </location>
</feature>
<dbReference type="SUPFAM" id="SSF52540">
    <property type="entry name" value="P-loop containing nucleoside triphosphate hydrolases"/>
    <property type="match status" value="1"/>
</dbReference>
<dbReference type="PROSITE" id="PS00039">
    <property type="entry name" value="DEAD_ATP_HELICASE"/>
    <property type="match status" value="1"/>
</dbReference>
<comment type="similarity">
    <text evidence="11">Belongs to the DEAD box helicase family. DDX41 subfamily.</text>
</comment>
<keyword evidence="7 14" id="KW-0347">Helicase</keyword>
<evidence type="ECO:0000256" key="7">
    <source>
        <dbReference type="ARBA" id="ARBA00022806"/>
    </source>
</evidence>
<feature type="region of interest" description="Disordered" evidence="16">
    <location>
        <begin position="238"/>
        <end position="279"/>
    </location>
</feature>
<dbReference type="FunFam" id="3.40.50.300:FF:000657">
    <property type="entry name" value="Probable ATP-dependent RNA helicase DDX41"/>
    <property type="match status" value="1"/>
</dbReference>
<organism evidence="20 21">
    <name type="scientific">Setaria digitata</name>
    <dbReference type="NCBI Taxonomy" id="48799"/>
    <lineage>
        <taxon>Eukaryota</taxon>
        <taxon>Metazoa</taxon>
        <taxon>Ecdysozoa</taxon>
        <taxon>Nematoda</taxon>
        <taxon>Chromadorea</taxon>
        <taxon>Rhabditida</taxon>
        <taxon>Spirurina</taxon>
        <taxon>Spiruromorpha</taxon>
        <taxon>Filarioidea</taxon>
        <taxon>Setariidae</taxon>
        <taxon>Setaria</taxon>
    </lineage>
</organism>
<dbReference type="InterPro" id="IPR044113">
    <property type="entry name" value="DEADc_DDX41"/>
</dbReference>
<dbReference type="InterPro" id="IPR014001">
    <property type="entry name" value="Helicase_ATP-bd"/>
</dbReference>
<dbReference type="GO" id="GO:0005634">
    <property type="term" value="C:nucleus"/>
    <property type="evidence" value="ECO:0007669"/>
    <property type="project" value="UniProtKB-ARBA"/>
</dbReference>
<keyword evidence="10" id="KW-0694">RNA-binding</keyword>
<dbReference type="GO" id="GO:0016787">
    <property type="term" value="F:hydrolase activity"/>
    <property type="evidence" value="ECO:0007669"/>
    <property type="project" value="UniProtKB-KW"/>
</dbReference>
<dbReference type="PANTHER" id="PTHR47958">
    <property type="entry name" value="ATP-DEPENDENT RNA HELICASE DBP3"/>
    <property type="match status" value="1"/>
</dbReference>
<dbReference type="SMART" id="SM00490">
    <property type="entry name" value="HELICc"/>
    <property type="match status" value="1"/>
</dbReference>
<dbReference type="SMART" id="SM00487">
    <property type="entry name" value="DEXDc"/>
    <property type="match status" value="1"/>
</dbReference>
<dbReference type="GO" id="GO:0008432">
    <property type="term" value="F:JUN kinase binding"/>
    <property type="evidence" value="ECO:0007669"/>
    <property type="project" value="UniProtKB-ARBA"/>
</dbReference>
<evidence type="ECO:0000313" key="21">
    <source>
        <dbReference type="WBParaSite" id="sdigi.contig45.g2824.t1"/>
    </source>
</evidence>
<dbReference type="Gene3D" id="3.40.50.300">
    <property type="entry name" value="P-loop containing nucleotide triphosphate hydrolases"/>
    <property type="match status" value="2"/>
</dbReference>
<dbReference type="InterPro" id="IPR000629">
    <property type="entry name" value="RNA-helicase_DEAD-box_CS"/>
</dbReference>
<evidence type="ECO:0000256" key="6">
    <source>
        <dbReference type="ARBA" id="ARBA00022801"/>
    </source>
</evidence>
<feature type="coiled-coil region" evidence="15">
    <location>
        <begin position="151"/>
        <end position="178"/>
    </location>
</feature>
<evidence type="ECO:0000259" key="17">
    <source>
        <dbReference type="PROSITE" id="PS51192"/>
    </source>
</evidence>
<evidence type="ECO:0000256" key="2">
    <source>
        <dbReference type="ARBA" id="ARBA00012552"/>
    </source>
</evidence>
<dbReference type="PROSITE" id="PS51192">
    <property type="entry name" value="HELICASE_ATP_BIND_1"/>
    <property type="match status" value="1"/>
</dbReference>
<evidence type="ECO:0000256" key="14">
    <source>
        <dbReference type="RuleBase" id="RU000492"/>
    </source>
</evidence>
<keyword evidence="15" id="KW-0175">Coiled coil</keyword>
<keyword evidence="20" id="KW-1185">Reference proteome</keyword>
<evidence type="ECO:0000256" key="12">
    <source>
        <dbReference type="ARBA" id="ARBA00047984"/>
    </source>
</evidence>
<evidence type="ECO:0000256" key="9">
    <source>
        <dbReference type="ARBA" id="ARBA00022840"/>
    </source>
</evidence>
<accession>A0A915Q1M2</accession>
<evidence type="ECO:0000256" key="1">
    <source>
        <dbReference type="ARBA" id="ARBA00010132"/>
    </source>
</evidence>
<dbReference type="InterPro" id="IPR027417">
    <property type="entry name" value="P-loop_NTPase"/>
</dbReference>
<evidence type="ECO:0000256" key="11">
    <source>
        <dbReference type="ARBA" id="ARBA00023594"/>
    </source>
</evidence>
<comment type="catalytic activity">
    <reaction evidence="12">
        <text>ATP + H2O = ADP + phosphate + H(+)</text>
        <dbReference type="Rhea" id="RHEA:13065"/>
        <dbReference type="ChEBI" id="CHEBI:15377"/>
        <dbReference type="ChEBI" id="CHEBI:15378"/>
        <dbReference type="ChEBI" id="CHEBI:30616"/>
        <dbReference type="ChEBI" id="CHEBI:43474"/>
        <dbReference type="ChEBI" id="CHEBI:456216"/>
        <dbReference type="EC" id="3.6.4.13"/>
    </reaction>
</comment>
<evidence type="ECO:0000256" key="8">
    <source>
        <dbReference type="ARBA" id="ARBA00022833"/>
    </source>
</evidence>
<evidence type="ECO:0000256" key="4">
    <source>
        <dbReference type="ARBA" id="ARBA00022741"/>
    </source>
</evidence>
<dbReference type="Proteomes" id="UP000887581">
    <property type="component" value="Unplaced"/>
</dbReference>
<reference evidence="21" key="1">
    <citation type="submission" date="2022-11" db="UniProtKB">
        <authorList>
            <consortium name="WormBaseParasite"/>
        </authorList>
    </citation>
    <scope>IDENTIFICATION</scope>
</reference>
<dbReference type="InterPro" id="IPR001650">
    <property type="entry name" value="Helicase_C-like"/>
</dbReference>
<feature type="domain" description="Helicase ATP-binding" evidence="17">
    <location>
        <begin position="377"/>
        <end position="562"/>
    </location>
</feature>
<keyword evidence="6 14" id="KW-0378">Hydrolase</keyword>
<keyword evidence="8" id="KW-0862">Zinc</keyword>
<evidence type="ECO:0000256" key="3">
    <source>
        <dbReference type="ARBA" id="ARBA00022723"/>
    </source>
</evidence>
<evidence type="ECO:0000259" key="18">
    <source>
        <dbReference type="PROSITE" id="PS51194"/>
    </source>
</evidence>
<keyword evidence="5" id="KW-0863">Zinc-finger</keyword>
<evidence type="ECO:0000256" key="15">
    <source>
        <dbReference type="SAM" id="Coils"/>
    </source>
</evidence>
<dbReference type="GO" id="GO:0000398">
    <property type="term" value="P:mRNA splicing, via spliceosome"/>
    <property type="evidence" value="ECO:0007669"/>
    <property type="project" value="InterPro"/>
</dbReference>
<dbReference type="AlphaFoldDB" id="A0A915Q1M2"/>
<dbReference type="GO" id="GO:0043186">
    <property type="term" value="C:P granule"/>
    <property type="evidence" value="ECO:0007669"/>
    <property type="project" value="UniProtKB-ARBA"/>
</dbReference>
<protein>
    <recommendedName>
        <fullName evidence="2">RNA helicase</fullName>
        <ecNumber evidence="2">3.6.4.13</ecNumber>
    </recommendedName>
</protein>
<dbReference type="GO" id="GO:0008270">
    <property type="term" value="F:zinc ion binding"/>
    <property type="evidence" value="ECO:0007669"/>
    <property type="project" value="UniProtKB-KW"/>
</dbReference>
<dbReference type="PROSITE" id="PS51194">
    <property type="entry name" value="HELICASE_CTER"/>
    <property type="match status" value="1"/>
</dbReference>
<keyword evidence="9 14" id="KW-0067">ATP-binding</keyword>
<dbReference type="GO" id="GO:0003724">
    <property type="term" value="F:RNA helicase activity"/>
    <property type="evidence" value="ECO:0007669"/>
    <property type="project" value="UniProtKB-EC"/>
</dbReference>
<feature type="domain" description="DEAD-box RNA helicase Q" evidence="19">
    <location>
        <begin position="346"/>
        <end position="374"/>
    </location>
</feature>
<evidence type="ECO:0000256" key="13">
    <source>
        <dbReference type="PROSITE-ProRule" id="PRU00552"/>
    </source>
</evidence>
<comment type="similarity">
    <text evidence="1">Belongs to the DEAD box helicase family. DDX4/VASA subfamily.</text>
</comment>
<evidence type="ECO:0000256" key="10">
    <source>
        <dbReference type="ARBA" id="ARBA00022884"/>
    </source>
</evidence>
<sequence length="788" mass="89133">MLLTAVYVKNIVNGSAEHMQARDEKMIDVENTQQDYPTVTEAVRSEIQEFNEGIKRISEALMTSQTRFKTSHILIRTQALFLEGKIQPRKNLYQCRKKTKFRSQQLMDEEINRETMKIIYVSSSRRWQWLVMVIISGDGCQTETSSGEGSSVDVLAALQKYQAKRKQIEEEEARRRREGLLSDEEDASMDEVFIPARLRKKEKMHRRAVLKQVLHAKGGAPDVDTEREDLEFFERKRRKREEERKAEEAKKSLLEKHNELVEADTGDKDSEERKREEEQKLLESVAPGTALMAVAEIAKGVRYEESIKTSWRPPRHILAVSDEEHAAMRRKKGILVDGDDVPPPIGSFIEMKFPPSIIKALRDKKIICPTVIQMQGIPVALSGRDMIGIASTGSGKTLTFALPLVMFCLEQEASLPFRHGEGPYGLIIVPSRELAKQIHDVIEKLFENIYDGTKFSKLRVGLCIGGLPISEQARVFERGVHVCVATPGRLSDLLSKKIFNLQVCRYLVLDEADRMLDMGFEEEIRTIFSFFKGQRQTLLFSATMPRKIQNFARSALVRAVIVNVGRAGAASLNVVQEIEYVRADEKLIRILDCLQKTAPRVLIFAEKKSDVDNIYEYLLVKGVDVASLHGGKDQKDRHTGVDAFRRGEKDVLVATDVASKGLDFENIQHVINFDMPEDIENYVHRIGRTGRSGRKGMATTFINRRADMSVLQDLRALLVEAGQELPLFLRDMGGPEMEQTTDSINADDKGCAYCSGLGHRITNCPKLENVQTKAAAYLSRPDYGGEEI</sequence>
<evidence type="ECO:0000313" key="20">
    <source>
        <dbReference type="Proteomes" id="UP000887581"/>
    </source>
</evidence>
<dbReference type="SUPFAM" id="SSF57756">
    <property type="entry name" value="Retrovirus zinc finger-like domains"/>
    <property type="match status" value="1"/>
</dbReference>
<dbReference type="CDD" id="cd18787">
    <property type="entry name" value="SF2_C_DEAD"/>
    <property type="match status" value="1"/>
</dbReference>
<dbReference type="EC" id="3.6.4.13" evidence="2"/>
<evidence type="ECO:0000256" key="5">
    <source>
        <dbReference type="ARBA" id="ARBA00022771"/>
    </source>
</evidence>
<evidence type="ECO:0000256" key="16">
    <source>
        <dbReference type="SAM" id="MobiDB-lite"/>
    </source>
</evidence>
<feature type="domain" description="Helicase C-terminal" evidence="18">
    <location>
        <begin position="586"/>
        <end position="733"/>
    </location>
</feature>
<dbReference type="InterPro" id="IPR014014">
    <property type="entry name" value="RNA_helicase_DEAD_Q_motif"/>
</dbReference>
<dbReference type="Pfam" id="PF00270">
    <property type="entry name" value="DEAD"/>
    <property type="match status" value="1"/>
</dbReference>
<dbReference type="InterPro" id="IPR036875">
    <property type="entry name" value="Znf_CCHC_sf"/>
</dbReference>
<dbReference type="GO" id="GO:0005524">
    <property type="term" value="F:ATP binding"/>
    <property type="evidence" value="ECO:0007669"/>
    <property type="project" value="UniProtKB-KW"/>
</dbReference>
<dbReference type="WBParaSite" id="sdigi.contig45.g2824.t1">
    <property type="protein sequence ID" value="sdigi.contig45.g2824.t1"/>
    <property type="gene ID" value="sdigi.contig45.g2824"/>
</dbReference>
<dbReference type="GO" id="GO:0003723">
    <property type="term" value="F:RNA binding"/>
    <property type="evidence" value="ECO:0007669"/>
    <property type="project" value="UniProtKB-KW"/>
</dbReference>
<keyword evidence="4 14" id="KW-0547">Nucleotide-binding</keyword>
<dbReference type="PROSITE" id="PS51195">
    <property type="entry name" value="Q_MOTIF"/>
    <property type="match status" value="1"/>
</dbReference>
<proteinExistence type="inferred from homology"/>
<keyword evidence="3" id="KW-0479">Metal-binding</keyword>
<dbReference type="Pfam" id="PF00271">
    <property type="entry name" value="Helicase_C"/>
    <property type="match status" value="1"/>
</dbReference>
<dbReference type="InterPro" id="IPR011545">
    <property type="entry name" value="DEAD/DEAH_box_helicase_dom"/>
</dbReference>
<dbReference type="FunFam" id="3.40.50.300:FF:000449">
    <property type="entry name" value="Probable ATP-dependent RNA helicase DDX41"/>
    <property type="match status" value="1"/>
</dbReference>